<dbReference type="OrthoDB" id="1697690at2759"/>
<keyword evidence="7 9" id="KW-0496">Mitochondrion</keyword>
<evidence type="ECO:0000256" key="8">
    <source>
        <dbReference type="ARBA" id="ARBA00023136"/>
    </source>
</evidence>
<reference evidence="10 11" key="1">
    <citation type="journal article" date="2014" name="BMC Genomics">
        <title>Comparative genome sequencing reveals chemotype-specific gene clusters in the toxigenic black mold Stachybotrys.</title>
        <authorList>
            <person name="Semeiks J."/>
            <person name="Borek D."/>
            <person name="Otwinowski Z."/>
            <person name="Grishin N.V."/>
        </authorList>
    </citation>
    <scope>NUCLEOTIDE SEQUENCE [LARGE SCALE GENOMIC DNA]</scope>
    <source>
        <strain evidence="11">CBS 109288 / IBT 7711</strain>
    </source>
</reference>
<name>A0A084AEV4_STACB</name>
<dbReference type="GO" id="GO:0006850">
    <property type="term" value="P:pyruvate import into mitochondria"/>
    <property type="evidence" value="ECO:0007669"/>
    <property type="project" value="InterPro"/>
</dbReference>
<evidence type="ECO:0000256" key="5">
    <source>
        <dbReference type="ARBA" id="ARBA00022792"/>
    </source>
</evidence>
<evidence type="ECO:0000313" key="10">
    <source>
        <dbReference type="EMBL" id="KEY63833.1"/>
    </source>
</evidence>
<comment type="subcellular location">
    <subcellularLocation>
        <location evidence="1 9">Mitochondrion inner membrane</location>
        <topology evidence="1 9">Multi-pass membrane protein</topology>
    </subcellularLocation>
</comment>
<keyword evidence="8" id="KW-0472">Membrane</keyword>
<evidence type="ECO:0000256" key="4">
    <source>
        <dbReference type="ARBA" id="ARBA00022692"/>
    </source>
</evidence>
<keyword evidence="6" id="KW-1133">Transmembrane helix</keyword>
<evidence type="ECO:0000256" key="3">
    <source>
        <dbReference type="ARBA" id="ARBA00022448"/>
    </source>
</evidence>
<dbReference type="EMBL" id="KL649656">
    <property type="protein sequence ID" value="KEY63833.1"/>
    <property type="molecule type" value="Genomic_DNA"/>
</dbReference>
<evidence type="ECO:0000256" key="6">
    <source>
        <dbReference type="ARBA" id="ARBA00022989"/>
    </source>
</evidence>
<comment type="similarity">
    <text evidence="2 9">Belongs to the mitochondrial pyruvate carrier (MPC) (TC 2.A.105) family.</text>
</comment>
<dbReference type="Proteomes" id="UP000028045">
    <property type="component" value="Unassembled WGS sequence"/>
</dbReference>
<keyword evidence="5 9" id="KW-0999">Mitochondrion inner membrane</keyword>
<dbReference type="PANTHER" id="PTHR14154">
    <property type="entry name" value="UPF0041 BRAIN PROTEIN 44-RELATED"/>
    <property type="match status" value="1"/>
</dbReference>
<accession>A0A084AEV4</accession>
<evidence type="ECO:0000256" key="2">
    <source>
        <dbReference type="ARBA" id="ARBA00006416"/>
    </source>
</evidence>
<dbReference type="InterPro" id="IPR005336">
    <property type="entry name" value="MPC"/>
</dbReference>
<dbReference type="AlphaFoldDB" id="A0A084AEV4"/>
<keyword evidence="4" id="KW-0812">Transmembrane</keyword>
<dbReference type="GO" id="GO:0005743">
    <property type="term" value="C:mitochondrial inner membrane"/>
    <property type="evidence" value="ECO:0007669"/>
    <property type="project" value="UniProtKB-SubCell"/>
</dbReference>
<evidence type="ECO:0000256" key="1">
    <source>
        <dbReference type="ARBA" id="ARBA00004448"/>
    </source>
</evidence>
<evidence type="ECO:0000256" key="7">
    <source>
        <dbReference type="ARBA" id="ARBA00023128"/>
    </source>
</evidence>
<evidence type="ECO:0000313" key="11">
    <source>
        <dbReference type="Proteomes" id="UP000028045"/>
    </source>
</evidence>
<evidence type="ECO:0000256" key="9">
    <source>
        <dbReference type="RuleBase" id="RU363100"/>
    </source>
</evidence>
<dbReference type="HOGENOM" id="CLU_099502_3_0_1"/>
<protein>
    <recommendedName>
        <fullName evidence="9">Mitochondrial pyruvate carrier</fullName>
    </recommendedName>
</protein>
<keyword evidence="3 9" id="KW-0813">Transport</keyword>
<proteinExistence type="inferred from homology"/>
<sequence length="135" mass="14572">MAAVAKALNAKIRSNPTLSYFCSTHFWGPASNFGIPIAAVLDTQKSPELISGQMTAALCVYAGTFMRYSLAVTPPNYLLFACHLVNAGAQSTQMYRYLNYHYWGGKEQSAVQQGVQATTQAVEKIGDQAKSAVGK</sequence>
<organism evidence="10 11">
    <name type="scientific">Stachybotrys chartarum (strain CBS 109288 / IBT 7711)</name>
    <name type="common">Toxic black mold</name>
    <name type="synonym">Stilbospora chartarum</name>
    <dbReference type="NCBI Taxonomy" id="1280523"/>
    <lineage>
        <taxon>Eukaryota</taxon>
        <taxon>Fungi</taxon>
        <taxon>Dikarya</taxon>
        <taxon>Ascomycota</taxon>
        <taxon>Pezizomycotina</taxon>
        <taxon>Sordariomycetes</taxon>
        <taxon>Hypocreomycetidae</taxon>
        <taxon>Hypocreales</taxon>
        <taxon>Stachybotryaceae</taxon>
        <taxon>Stachybotrys</taxon>
    </lineage>
</organism>
<gene>
    <name evidence="10" type="ORF">S7711_09847</name>
</gene>
<keyword evidence="11" id="KW-1185">Reference proteome</keyword>
<comment type="function">
    <text evidence="9">Mediates the uptake of pyruvate into mitochondria.</text>
</comment>
<dbReference type="Pfam" id="PF03650">
    <property type="entry name" value="MPC"/>
    <property type="match status" value="1"/>
</dbReference>